<evidence type="ECO:0000256" key="2">
    <source>
        <dbReference type="ARBA" id="ARBA00022737"/>
    </source>
</evidence>
<dbReference type="Pfam" id="PF20431">
    <property type="entry name" value="E_motif"/>
    <property type="match status" value="1"/>
</dbReference>
<keyword evidence="2" id="KW-0677">Repeat</keyword>
<feature type="repeat" description="PPR" evidence="4">
    <location>
        <begin position="310"/>
        <end position="344"/>
    </location>
</feature>
<name>A0A7C9EVP4_OPUST</name>
<sequence length="821" mass="92065">MIQGLVSYRSAPCLARRSLRFWTHCLSISTLSDYLRPSFHGFECEKEKVDIEHLFQYCFSVRTVRKVHARLVVSGTLQSVYVSTRLINLYAHLGDLCFACKTFNSIPSKDSYTWNSMIAAYVRTGCSREALNCFCKVVSSSQVSPDNYTFPPVLKVCEDQIDGKKLHCLVLKLGFVWDVFVAASLIHMYSRFGFLADAQNLFESMPFRDSASWNAMISGYCLNGNLAEALDFVSKMRLGAINLDSVTIASILPVCAQVGDFLGGVLIHLYAIKHGLELDVFVSNALINMYAKFSHLQLAEKIFDKIFAKDLVSWNSIISAYEQNDNPVRAIELFKKMKCHGFHPDVLTLVSLASSVAQLGDCQNSRSLHGFTLRRTYLMDSIIMGNAVLDMYAKLGLLDSAQRVFEDLSAKDIISWNTLITGYSQNGFASEAIDVFCKLESCEDSSPNQGTWVSVLPAYSHLGALRQGMKLHGRIIKMPFHLDTYVGTCLVDMYGKCGRLDTALSLFYEIPRMSSVPWNAIISCHGIHGHGKVSLKLFQEMQQEGVDPDHITFLSLLSACSHSGLVDDGQWCFHVMQGKYGIRPSLKHYGCMVDLLGRAGLLDKAYEFIKGMTLRPDASIWGALLAACRIHGHIELAKLASDKLFAVDSEHVGYYILLSNIYANAGKWDGVNEVRSLALSRGLKKTPGWSSIEANNKVDVFYTGNKSHPQFDQIYRELCIWTEEAKNLGYAPDYSFVLQDVEEDEKEHILSSHSERLAIAFGLISTSSKSTLRIFKNLRVCGDCHGWTKFVSKMTQRDIIVRDSNRFHHFKDGTCSCGDYW</sequence>
<dbReference type="GO" id="GO:0008270">
    <property type="term" value="F:zinc ion binding"/>
    <property type="evidence" value="ECO:0007669"/>
    <property type="project" value="InterPro"/>
</dbReference>
<dbReference type="InterPro" id="IPR002885">
    <property type="entry name" value="PPR_rpt"/>
</dbReference>
<dbReference type="FunFam" id="1.25.40.10:FF:000196">
    <property type="entry name" value="Pentatricopeptide repeat-containing protein At4g14850"/>
    <property type="match status" value="1"/>
</dbReference>
<dbReference type="Pfam" id="PF01535">
    <property type="entry name" value="PPR"/>
    <property type="match status" value="7"/>
</dbReference>
<dbReference type="InterPro" id="IPR046960">
    <property type="entry name" value="PPR_At4g14850-like_plant"/>
</dbReference>
<dbReference type="GO" id="GO:0009451">
    <property type="term" value="P:RNA modification"/>
    <property type="evidence" value="ECO:0007669"/>
    <property type="project" value="InterPro"/>
</dbReference>
<protein>
    <recommendedName>
        <fullName evidence="5">DYW domain-containing protein</fullName>
    </recommendedName>
</protein>
<accession>A0A7C9EVP4</accession>
<dbReference type="NCBIfam" id="TIGR00756">
    <property type="entry name" value="PPR"/>
    <property type="match status" value="5"/>
</dbReference>
<evidence type="ECO:0000313" key="6">
    <source>
        <dbReference type="EMBL" id="MBA4673327.1"/>
    </source>
</evidence>
<dbReference type="PROSITE" id="PS51375">
    <property type="entry name" value="PPR"/>
    <property type="match status" value="5"/>
</dbReference>
<dbReference type="PANTHER" id="PTHR47926:SF486">
    <property type="entry name" value="(WILD MALAYSIAN BANANA) HYPOTHETICAL PROTEIN"/>
    <property type="match status" value="1"/>
</dbReference>
<dbReference type="GO" id="GO:0003723">
    <property type="term" value="F:RNA binding"/>
    <property type="evidence" value="ECO:0007669"/>
    <property type="project" value="InterPro"/>
</dbReference>
<comment type="similarity">
    <text evidence="3">Belongs to the PPR family. PCMP-E subfamily.</text>
</comment>
<dbReference type="FunFam" id="1.25.40.10:FF:000344">
    <property type="entry name" value="Pentatricopeptide repeat-containing protein"/>
    <property type="match status" value="1"/>
</dbReference>
<comment type="similarity">
    <text evidence="1">Belongs to the PPR family. PCMP-H subfamily.</text>
</comment>
<dbReference type="EMBL" id="GISG01258690">
    <property type="protein sequence ID" value="MBA4673327.1"/>
    <property type="molecule type" value="Transcribed_RNA"/>
</dbReference>
<feature type="repeat" description="PPR" evidence="4">
    <location>
        <begin position="209"/>
        <end position="243"/>
    </location>
</feature>
<dbReference type="FunFam" id="1.25.40.10:FF:000090">
    <property type="entry name" value="Pentatricopeptide repeat-containing protein, chloroplastic"/>
    <property type="match status" value="1"/>
</dbReference>
<feature type="repeat" description="PPR" evidence="4">
    <location>
        <begin position="514"/>
        <end position="548"/>
    </location>
</feature>
<evidence type="ECO:0000256" key="4">
    <source>
        <dbReference type="PROSITE-ProRule" id="PRU00708"/>
    </source>
</evidence>
<dbReference type="Gene3D" id="1.25.40.10">
    <property type="entry name" value="Tetratricopeptide repeat domain"/>
    <property type="match status" value="5"/>
</dbReference>
<dbReference type="InterPro" id="IPR011990">
    <property type="entry name" value="TPR-like_helical_dom_sf"/>
</dbReference>
<dbReference type="Pfam" id="PF14432">
    <property type="entry name" value="DYW_deaminase"/>
    <property type="match status" value="1"/>
</dbReference>
<dbReference type="Pfam" id="PF13041">
    <property type="entry name" value="PPR_2"/>
    <property type="match status" value="3"/>
</dbReference>
<proteinExistence type="inferred from homology"/>
<feature type="repeat" description="PPR" evidence="4">
    <location>
        <begin position="110"/>
        <end position="145"/>
    </location>
</feature>
<dbReference type="InterPro" id="IPR046848">
    <property type="entry name" value="E_motif"/>
</dbReference>
<dbReference type="AlphaFoldDB" id="A0A7C9EVP4"/>
<reference evidence="6" key="1">
    <citation type="journal article" date="2013" name="J. Plant Res.">
        <title>Effect of fungi and light on seed germination of three Opuntia species from semiarid lands of central Mexico.</title>
        <authorList>
            <person name="Delgado-Sanchez P."/>
            <person name="Jimenez-Bremont J.F."/>
            <person name="Guerrero-Gonzalez Mde L."/>
            <person name="Flores J."/>
        </authorList>
    </citation>
    <scope>NUCLEOTIDE SEQUENCE</scope>
    <source>
        <tissue evidence="6">Cladode</tissue>
    </source>
</reference>
<feature type="domain" description="DYW" evidence="5">
    <location>
        <begin position="729"/>
        <end position="821"/>
    </location>
</feature>
<dbReference type="InterPro" id="IPR032867">
    <property type="entry name" value="DYW_dom"/>
</dbReference>
<reference evidence="6" key="2">
    <citation type="submission" date="2020-07" db="EMBL/GenBank/DDBJ databases">
        <authorList>
            <person name="Vera ALvarez R."/>
            <person name="Arias-Moreno D.M."/>
            <person name="Jimenez-Jacinto V."/>
            <person name="Jimenez-Bremont J.F."/>
            <person name="Swaminathan K."/>
            <person name="Moose S.P."/>
            <person name="Guerrero-Gonzalez M.L."/>
            <person name="Marino-Ramirez L."/>
            <person name="Landsman D."/>
            <person name="Rodriguez-Kessler M."/>
            <person name="Delgado-Sanchez P."/>
        </authorList>
    </citation>
    <scope>NUCLEOTIDE SEQUENCE</scope>
    <source>
        <tissue evidence="6">Cladode</tissue>
    </source>
</reference>
<feature type="repeat" description="PPR" evidence="4">
    <location>
        <begin position="412"/>
        <end position="446"/>
    </location>
</feature>
<evidence type="ECO:0000256" key="3">
    <source>
        <dbReference type="ARBA" id="ARBA00061659"/>
    </source>
</evidence>
<organism evidence="6">
    <name type="scientific">Opuntia streptacantha</name>
    <name type="common">Prickly pear cactus</name>
    <name type="synonym">Opuntia cardona</name>
    <dbReference type="NCBI Taxonomy" id="393608"/>
    <lineage>
        <taxon>Eukaryota</taxon>
        <taxon>Viridiplantae</taxon>
        <taxon>Streptophyta</taxon>
        <taxon>Embryophyta</taxon>
        <taxon>Tracheophyta</taxon>
        <taxon>Spermatophyta</taxon>
        <taxon>Magnoliopsida</taxon>
        <taxon>eudicotyledons</taxon>
        <taxon>Gunneridae</taxon>
        <taxon>Pentapetalae</taxon>
        <taxon>Caryophyllales</taxon>
        <taxon>Cactineae</taxon>
        <taxon>Cactaceae</taxon>
        <taxon>Opuntioideae</taxon>
        <taxon>Opuntia</taxon>
    </lineage>
</organism>
<evidence type="ECO:0000259" key="5">
    <source>
        <dbReference type="Pfam" id="PF14432"/>
    </source>
</evidence>
<evidence type="ECO:0000256" key="1">
    <source>
        <dbReference type="ARBA" id="ARBA00006643"/>
    </source>
</evidence>
<dbReference type="PANTHER" id="PTHR47926">
    <property type="entry name" value="PENTATRICOPEPTIDE REPEAT-CONTAINING PROTEIN"/>
    <property type="match status" value="1"/>
</dbReference>